<name>A0A1G2CYP2_9BACT</name>
<feature type="region of interest" description="Disordered" evidence="1">
    <location>
        <begin position="1"/>
        <end position="26"/>
    </location>
</feature>
<evidence type="ECO:0000313" key="2">
    <source>
        <dbReference type="EMBL" id="OGZ06332.1"/>
    </source>
</evidence>
<gene>
    <name evidence="2" type="ORF">A2845_00850</name>
</gene>
<evidence type="ECO:0000313" key="3">
    <source>
        <dbReference type="Proteomes" id="UP000177122"/>
    </source>
</evidence>
<accession>A0A1G2CYP2</accession>
<dbReference type="AlphaFoldDB" id="A0A1G2CYP2"/>
<proteinExistence type="predicted"/>
<protein>
    <submittedName>
        <fullName evidence="2">Uncharacterized protein</fullName>
    </submittedName>
</protein>
<evidence type="ECO:0000256" key="1">
    <source>
        <dbReference type="SAM" id="MobiDB-lite"/>
    </source>
</evidence>
<dbReference type="Proteomes" id="UP000177122">
    <property type="component" value="Unassembled WGS sequence"/>
</dbReference>
<sequence>MERSERQCESSRATTTEGRPSVPEDAPKLADWIEEELGDTELADFLRAHPEGVELLSNGEAILPHTVFDVVEDLIDADPAFAQELACTLDRERLFPELSYQKGVGNVTEEEVADAFRERKFIVARDRTALHEGQVEMSEVDRHITHAANIALSQLREIYGLPEFTVPDEAVRIIFGTDDVFVHESGKPLTASFSQGLQNVYFPEDANVKQRLNSIFHEFTHFHSYGSFQVDRMQDGGSATSDYRVGLKVRARQVKGSPTTAYLESLNEAVTEETANRLCRDISEDDPDLGMFAKDGHDFSKYITEEYPEMLTEGNLRPYWISYGKTKENGDVPVFSSYAEERNVMFDMFKKIYERNPNLFDGKSPDEAENELFEMLQKAMFTGNILPFGRLFNDTFGRGKFREFGHLQTIGEQQSFVEGL</sequence>
<dbReference type="EMBL" id="MHLI01000004">
    <property type="protein sequence ID" value="OGZ06332.1"/>
    <property type="molecule type" value="Genomic_DNA"/>
</dbReference>
<comment type="caution">
    <text evidence="2">The sequence shown here is derived from an EMBL/GenBank/DDBJ whole genome shotgun (WGS) entry which is preliminary data.</text>
</comment>
<organism evidence="2 3">
    <name type="scientific">Candidatus Lloydbacteria bacterium RIFCSPHIGHO2_01_FULL_49_22</name>
    <dbReference type="NCBI Taxonomy" id="1798658"/>
    <lineage>
        <taxon>Bacteria</taxon>
        <taxon>Candidatus Lloydiibacteriota</taxon>
    </lineage>
</organism>
<reference evidence="2 3" key="1">
    <citation type="journal article" date="2016" name="Nat. Commun.">
        <title>Thousands of microbial genomes shed light on interconnected biogeochemical processes in an aquifer system.</title>
        <authorList>
            <person name="Anantharaman K."/>
            <person name="Brown C.T."/>
            <person name="Hug L.A."/>
            <person name="Sharon I."/>
            <person name="Castelle C.J."/>
            <person name="Probst A.J."/>
            <person name="Thomas B.C."/>
            <person name="Singh A."/>
            <person name="Wilkins M.J."/>
            <person name="Karaoz U."/>
            <person name="Brodie E.L."/>
            <person name="Williams K.H."/>
            <person name="Hubbard S.S."/>
            <person name="Banfield J.F."/>
        </authorList>
    </citation>
    <scope>NUCLEOTIDE SEQUENCE [LARGE SCALE GENOMIC DNA]</scope>
</reference>